<accession>B5XHM6</accession>
<proteinExistence type="predicted"/>
<sequence>MHYSVMFCSLEFEPSPASERGIIFAEIFSLPEGATKNGNFRSTNSRHSRAGA</sequence>
<dbReference type="Proteomes" id="UP000008555">
    <property type="component" value="Chromosome"/>
</dbReference>
<dbReference type="EMBL" id="CP000733">
    <property type="protein sequence ID" value="ACI23056.1"/>
    <property type="molecule type" value="Genomic_DNA"/>
</dbReference>
<dbReference type="KEGG" id="cbd:CBUD_0097a"/>
<organism evidence="1 2">
    <name type="scientific">Coxiella burnetii (strain Dugway 5J108-111)</name>
    <dbReference type="NCBI Taxonomy" id="434922"/>
    <lineage>
        <taxon>Bacteria</taxon>
        <taxon>Pseudomonadati</taxon>
        <taxon>Pseudomonadota</taxon>
        <taxon>Gammaproteobacteria</taxon>
        <taxon>Legionellales</taxon>
        <taxon>Coxiellaceae</taxon>
        <taxon>Coxiella</taxon>
    </lineage>
</organism>
<dbReference type="HOGENOM" id="CLU_3167029_0_0_6"/>
<evidence type="ECO:0000313" key="1">
    <source>
        <dbReference type="EMBL" id="ACI23056.1"/>
    </source>
</evidence>
<dbReference type="RefSeq" id="WP_010958501.1">
    <property type="nucleotide sequence ID" value="NC_009727.1"/>
</dbReference>
<dbReference type="AlphaFoldDB" id="B5XHM6"/>
<reference evidence="1 2" key="1">
    <citation type="journal article" date="2009" name="Infect. Immun.">
        <title>Comparative genomics reveal extensive transposon-mediated genomic plasticity and diversity among potential effector proteins within the genus Coxiella.</title>
        <authorList>
            <person name="Beare P.A."/>
            <person name="Unsworth N."/>
            <person name="Andoh M."/>
            <person name="Voth D.E."/>
            <person name="Omsland A."/>
            <person name="Gilk S.D."/>
            <person name="Williams K.P."/>
            <person name="Sobral B.W."/>
            <person name="Kupko J.J.III."/>
            <person name="Porcella S.F."/>
            <person name="Samuel J.E."/>
            <person name="Heinzen R.A."/>
        </authorList>
    </citation>
    <scope>NUCLEOTIDE SEQUENCE [LARGE SCALE GENOMIC DNA]</scope>
    <source>
        <strain evidence="1 2">Dugway 5J108-111</strain>
    </source>
</reference>
<protein>
    <submittedName>
        <fullName evidence="1">Uncharacterized protein</fullName>
    </submittedName>
</protein>
<evidence type="ECO:0000313" key="2">
    <source>
        <dbReference type="Proteomes" id="UP000008555"/>
    </source>
</evidence>
<gene>
    <name evidence="1" type="ORF">CBUD_0097a</name>
</gene>
<name>B5XHM6_COXBN</name>